<evidence type="ECO:0000259" key="6">
    <source>
        <dbReference type="PROSITE" id="PS50011"/>
    </source>
</evidence>
<keyword evidence="4" id="KW-0418">Kinase</keyword>
<dbReference type="InterPro" id="IPR051175">
    <property type="entry name" value="CLK_kinases"/>
</dbReference>
<protein>
    <recommendedName>
        <fullName evidence="6">Protein kinase domain-containing protein</fullName>
    </recommendedName>
</protein>
<accession>A0A9P4P0H1</accession>
<proteinExistence type="predicted"/>
<dbReference type="InterPro" id="IPR000719">
    <property type="entry name" value="Prot_kinase_dom"/>
</dbReference>
<keyword evidence="3" id="KW-0547">Nucleotide-binding</keyword>
<reference evidence="7" key="1">
    <citation type="journal article" date="2020" name="Stud. Mycol.">
        <title>101 Dothideomycetes genomes: a test case for predicting lifestyles and emergence of pathogens.</title>
        <authorList>
            <person name="Haridas S."/>
            <person name="Albert R."/>
            <person name="Binder M."/>
            <person name="Bloem J."/>
            <person name="Labutti K."/>
            <person name="Salamov A."/>
            <person name="Andreopoulos B."/>
            <person name="Baker S."/>
            <person name="Barry K."/>
            <person name="Bills G."/>
            <person name="Bluhm B."/>
            <person name="Cannon C."/>
            <person name="Castanera R."/>
            <person name="Culley D."/>
            <person name="Daum C."/>
            <person name="Ezra D."/>
            <person name="Gonzalez J."/>
            <person name="Henrissat B."/>
            <person name="Kuo A."/>
            <person name="Liang C."/>
            <person name="Lipzen A."/>
            <person name="Lutzoni F."/>
            <person name="Magnuson J."/>
            <person name="Mondo S."/>
            <person name="Nolan M."/>
            <person name="Ohm R."/>
            <person name="Pangilinan J."/>
            <person name="Park H.-J."/>
            <person name="Ramirez L."/>
            <person name="Alfaro M."/>
            <person name="Sun H."/>
            <person name="Tritt A."/>
            <person name="Yoshinaga Y."/>
            <person name="Zwiers L.-H."/>
            <person name="Turgeon B."/>
            <person name="Goodwin S."/>
            <person name="Spatafora J."/>
            <person name="Crous P."/>
            <person name="Grigoriev I."/>
        </authorList>
    </citation>
    <scope>NUCLEOTIDE SEQUENCE</scope>
    <source>
        <strain evidence="7">CBS 130266</strain>
    </source>
</reference>
<keyword evidence="8" id="KW-1185">Reference proteome</keyword>
<dbReference type="Pfam" id="PF00069">
    <property type="entry name" value="Pkinase"/>
    <property type="match status" value="1"/>
</dbReference>
<evidence type="ECO:0000256" key="3">
    <source>
        <dbReference type="ARBA" id="ARBA00022741"/>
    </source>
</evidence>
<feature type="domain" description="Protein kinase" evidence="6">
    <location>
        <begin position="1"/>
        <end position="169"/>
    </location>
</feature>
<dbReference type="Gene3D" id="1.10.510.10">
    <property type="entry name" value="Transferase(Phosphotransferase) domain 1"/>
    <property type="match status" value="1"/>
</dbReference>
<dbReference type="PROSITE" id="PS50011">
    <property type="entry name" value="PROTEIN_KINASE_DOM"/>
    <property type="match status" value="1"/>
</dbReference>
<gene>
    <name evidence="7" type="ORF">EJ08DRAFT_693480</name>
</gene>
<organism evidence="7 8">
    <name type="scientific">Tothia fuscella</name>
    <dbReference type="NCBI Taxonomy" id="1048955"/>
    <lineage>
        <taxon>Eukaryota</taxon>
        <taxon>Fungi</taxon>
        <taxon>Dikarya</taxon>
        <taxon>Ascomycota</taxon>
        <taxon>Pezizomycotina</taxon>
        <taxon>Dothideomycetes</taxon>
        <taxon>Pleosporomycetidae</taxon>
        <taxon>Venturiales</taxon>
        <taxon>Cylindrosympodiaceae</taxon>
        <taxon>Tothia</taxon>
    </lineage>
</organism>
<dbReference type="GO" id="GO:0004674">
    <property type="term" value="F:protein serine/threonine kinase activity"/>
    <property type="evidence" value="ECO:0007669"/>
    <property type="project" value="UniProtKB-KW"/>
</dbReference>
<keyword evidence="1" id="KW-0723">Serine/threonine-protein kinase</keyword>
<dbReference type="OrthoDB" id="5979581at2759"/>
<dbReference type="EMBL" id="MU007016">
    <property type="protein sequence ID" value="KAF2434441.1"/>
    <property type="molecule type" value="Genomic_DNA"/>
</dbReference>
<dbReference type="GO" id="GO:0043484">
    <property type="term" value="P:regulation of RNA splicing"/>
    <property type="evidence" value="ECO:0007669"/>
    <property type="project" value="TreeGrafter"/>
</dbReference>
<sequence>MLAFAHPAVIAKFADAQLAHPMPRKDFPTHTVYLSHNDFGQLYDTPDESSLLKMLSKIVDFGLAQRTDTRGGTPLISPIQVDQFHAPEVLLGTGWSYSADIWNLGVMIWELLSGKDLFQNVYDENGLYSAKHHLADMYSILGPIPVELIQREKEMRHWRWDPELTNAKG</sequence>
<dbReference type="SUPFAM" id="SSF56112">
    <property type="entry name" value="Protein kinase-like (PK-like)"/>
    <property type="match status" value="1"/>
</dbReference>
<dbReference type="PANTHER" id="PTHR45646">
    <property type="entry name" value="SERINE/THREONINE-PROTEIN KINASE DOA-RELATED"/>
    <property type="match status" value="1"/>
</dbReference>
<evidence type="ECO:0000313" key="8">
    <source>
        <dbReference type="Proteomes" id="UP000800235"/>
    </source>
</evidence>
<dbReference type="AlphaFoldDB" id="A0A9P4P0H1"/>
<keyword evidence="5" id="KW-0067">ATP-binding</keyword>
<name>A0A9P4P0H1_9PEZI</name>
<evidence type="ECO:0000256" key="2">
    <source>
        <dbReference type="ARBA" id="ARBA00022679"/>
    </source>
</evidence>
<dbReference type="Proteomes" id="UP000800235">
    <property type="component" value="Unassembled WGS sequence"/>
</dbReference>
<evidence type="ECO:0000256" key="4">
    <source>
        <dbReference type="ARBA" id="ARBA00022777"/>
    </source>
</evidence>
<dbReference type="GO" id="GO:0005634">
    <property type="term" value="C:nucleus"/>
    <property type="evidence" value="ECO:0007669"/>
    <property type="project" value="TreeGrafter"/>
</dbReference>
<comment type="caution">
    <text evidence="7">The sequence shown here is derived from an EMBL/GenBank/DDBJ whole genome shotgun (WGS) entry which is preliminary data.</text>
</comment>
<dbReference type="GO" id="GO:0005524">
    <property type="term" value="F:ATP binding"/>
    <property type="evidence" value="ECO:0007669"/>
    <property type="project" value="UniProtKB-KW"/>
</dbReference>
<dbReference type="PANTHER" id="PTHR45646:SF11">
    <property type="entry name" value="SERINE_THREONINE-PROTEIN KINASE DOA"/>
    <property type="match status" value="1"/>
</dbReference>
<dbReference type="InterPro" id="IPR011009">
    <property type="entry name" value="Kinase-like_dom_sf"/>
</dbReference>
<evidence type="ECO:0000256" key="5">
    <source>
        <dbReference type="ARBA" id="ARBA00022840"/>
    </source>
</evidence>
<evidence type="ECO:0000313" key="7">
    <source>
        <dbReference type="EMBL" id="KAF2434441.1"/>
    </source>
</evidence>
<keyword evidence="2" id="KW-0808">Transferase</keyword>
<evidence type="ECO:0000256" key="1">
    <source>
        <dbReference type="ARBA" id="ARBA00022527"/>
    </source>
</evidence>